<organism evidence="10">
    <name type="scientific">Pelagomonas calceolata</name>
    <dbReference type="NCBI Taxonomy" id="35677"/>
    <lineage>
        <taxon>Eukaryota</taxon>
        <taxon>Sar</taxon>
        <taxon>Stramenopiles</taxon>
        <taxon>Ochrophyta</taxon>
        <taxon>Pelagophyceae</taxon>
        <taxon>Pelagomonadales</taxon>
        <taxon>Pelagomonadaceae</taxon>
        <taxon>Pelagomonas</taxon>
    </lineage>
</organism>
<dbReference type="SUPFAM" id="SSF90112">
    <property type="entry name" value="Neurotransmitter-gated ion-channel transmembrane pore"/>
    <property type="match status" value="1"/>
</dbReference>
<evidence type="ECO:0000256" key="3">
    <source>
        <dbReference type="ARBA" id="ARBA00022837"/>
    </source>
</evidence>
<feature type="signal peptide" evidence="8">
    <location>
        <begin position="1"/>
        <end position="17"/>
    </location>
</feature>
<dbReference type="GO" id="GO:0004888">
    <property type="term" value="F:transmembrane signaling receptor activity"/>
    <property type="evidence" value="ECO:0007669"/>
    <property type="project" value="InterPro"/>
</dbReference>
<dbReference type="CDD" id="cd19051">
    <property type="entry name" value="LGIC_TM_cation"/>
    <property type="match status" value="1"/>
</dbReference>
<evidence type="ECO:0000259" key="9">
    <source>
        <dbReference type="PROSITE" id="PS50222"/>
    </source>
</evidence>
<dbReference type="InterPro" id="IPR006029">
    <property type="entry name" value="Neurotrans-gated_channel_TM"/>
</dbReference>
<name>A0A7S4E5L0_9STRA</name>
<reference evidence="11" key="2">
    <citation type="submission" date="2021-11" db="EMBL/GenBank/DDBJ databases">
        <authorList>
            <consortium name="Genoscope - CEA"/>
            <person name="William W."/>
        </authorList>
    </citation>
    <scope>NUCLEOTIDE SEQUENCE</scope>
</reference>
<dbReference type="FunFam" id="2.70.170.10:FF:000028">
    <property type="entry name" value="AcetylCholine Receptor"/>
    <property type="match status" value="1"/>
</dbReference>
<dbReference type="OrthoDB" id="5975154at2759"/>
<dbReference type="GO" id="GO:0005509">
    <property type="term" value="F:calcium ion binding"/>
    <property type="evidence" value="ECO:0007669"/>
    <property type="project" value="InterPro"/>
</dbReference>
<dbReference type="PROSITE" id="PS50222">
    <property type="entry name" value="EF_HAND_2"/>
    <property type="match status" value="1"/>
</dbReference>
<feature type="domain" description="EF-hand" evidence="9">
    <location>
        <begin position="352"/>
        <end position="387"/>
    </location>
</feature>
<feature type="transmembrane region" description="Helical" evidence="7">
    <location>
        <begin position="317"/>
        <end position="345"/>
    </location>
</feature>
<dbReference type="Pfam" id="PF02932">
    <property type="entry name" value="Neur_chan_memb"/>
    <property type="match status" value="1"/>
</dbReference>
<dbReference type="Gene3D" id="2.70.170.10">
    <property type="entry name" value="Neurotransmitter-gated ion-channel ligand-binding domain"/>
    <property type="match status" value="1"/>
</dbReference>
<keyword evidence="3" id="KW-0106">Calcium</keyword>
<dbReference type="PROSITE" id="PS00018">
    <property type="entry name" value="EF_HAND_1"/>
    <property type="match status" value="1"/>
</dbReference>
<dbReference type="Proteomes" id="UP000789595">
    <property type="component" value="Unassembled WGS sequence"/>
</dbReference>
<dbReference type="InterPro" id="IPR006201">
    <property type="entry name" value="Neur_channel"/>
</dbReference>
<keyword evidence="4 7" id="KW-1133">Transmembrane helix</keyword>
<keyword evidence="2 7" id="KW-0812">Transmembrane</keyword>
<dbReference type="EMBL" id="HBIW01008637">
    <property type="protein sequence ID" value="CAE0691902.1"/>
    <property type="molecule type" value="Transcribed_RNA"/>
</dbReference>
<evidence type="ECO:0000256" key="4">
    <source>
        <dbReference type="ARBA" id="ARBA00022989"/>
    </source>
</evidence>
<keyword evidence="12" id="KW-1185">Reference proteome</keyword>
<comment type="subcellular location">
    <subcellularLocation>
        <location evidence="1">Membrane</location>
        <topology evidence="1">Multi-pass membrane protein</topology>
    </subcellularLocation>
</comment>
<evidence type="ECO:0000256" key="8">
    <source>
        <dbReference type="SAM" id="SignalP"/>
    </source>
</evidence>
<evidence type="ECO:0000313" key="12">
    <source>
        <dbReference type="Proteomes" id="UP000789595"/>
    </source>
</evidence>
<keyword evidence="5 7" id="KW-0472">Membrane</keyword>
<feature type="compositionally biased region" description="Polar residues" evidence="6">
    <location>
        <begin position="466"/>
        <end position="478"/>
    </location>
</feature>
<feature type="transmembrane region" description="Helical" evidence="7">
    <location>
        <begin position="259"/>
        <end position="281"/>
    </location>
</feature>
<evidence type="ECO:0000256" key="2">
    <source>
        <dbReference type="ARBA" id="ARBA00022692"/>
    </source>
</evidence>
<dbReference type="PRINTS" id="PR00252">
    <property type="entry name" value="NRIONCHANNEL"/>
</dbReference>
<evidence type="ECO:0000313" key="10">
    <source>
        <dbReference type="EMBL" id="CAE0691902.1"/>
    </source>
</evidence>
<dbReference type="PANTHER" id="PTHR18945">
    <property type="entry name" value="NEUROTRANSMITTER GATED ION CHANNEL"/>
    <property type="match status" value="1"/>
</dbReference>
<accession>A0A7S4E5L0</accession>
<proteinExistence type="predicted"/>
<feature type="transmembrane region" description="Helical" evidence="7">
    <location>
        <begin position="288"/>
        <end position="305"/>
    </location>
</feature>
<evidence type="ECO:0000256" key="1">
    <source>
        <dbReference type="ARBA" id="ARBA00004141"/>
    </source>
</evidence>
<dbReference type="EMBL" id="CAKKNE010000004">
    <property type="protein sequence ID" value="CAH0374277.1"/>
    <property type="molecule type" value="Genomic_DNA"/>
</dbReference>
<reference evidence="10" key="1">
    <citation type="submission" date="2021-01" db="EMBL/GenBank/DDBJ databases">
        <authorList>
            <person name="Corre E."/>
            <person name="Pelletier E."/>
            <person name="Niang G."/>
            <person name="Scheremetjew M."/>
            <person name="Finn R."/>
            <person name="Kale V."/>
            <person name="Holt S."/>
            <person name="Cochrane G."/>
            <person name="Meng A."/>
            <person name="Brown T."/>
            <person name="Cohen L."/>
        </authorList>
    </citation>
    <scope>NUCLEOTIDE SEQUENCE</scope>
    <source>
        <strain evidence="10">CCMP1756</strain>
    </source>
</reference>
<dbReference type="InterPro" id="IPR002048">
    <property type="entry name" value="EF_hand_dom"/>
</dbReference>
<dbReference type="SUPFAM" id="SSF47473">
    <property type="entry name" value="EF-hand"/>
    <property type="match status" value="1"/>
</dbReference>
<dbReference type="Gene3D" id="1.20.58.390">
    <property type="entry name" value="Neurotransmitter-gated ion-channel transmembrane domain"/>
    <property type="match status" value="1"/>
</dbReference>
<protein>
    <recommendedName>
        <fullName evidence="9">EF-hand domain-containing protein</fullName>
    </recommendedName>
</protein>
<evidence type="ECO:0000313" key="11">
    <source>
        <dbReference type="EMBL" id="CAH0374277.1"/>
    </source>
</evidence>
<dbReference type="InterPro" id="IPR018247">
    <property type="entry name" value="EF_Hand_1_Ca_BS"/>
</dbReference>
<dbReference type="InterPro" id="IPR011992">
    <property type="entry name" value="EF-hand-dom_pair"/>
</dbReference>
<dbReference type="GO" id="GO:0005230">
    <property type="term" value="F:extracellular ligand-gated monoatomic ion channel activity"/>
    <property type="evidence" value="ECO:0007669"/>
    <property type="project" value="InterPro"/>
</dbReference>
<evidence type="ECO:0000256" key="5">
    <source>
        <dbReference type="ARBA" id="ARBA00023136"/>
    </source>
</evidence>
<dbReference type="InterPro" id="IPR036734">
    <property type="entry name" value="Neur_chan_lig-bd_sf"/>
</dbReference>
<dbReference type="AlphaFoldDB" id="A0A7S4E5L0"/>
<dbReference type="InterPro" id="IPR038050">
    <property type="entry name" value="Neuro_actylchol_rec"/>
</dbReference>
<dbReference type="InterPro" id="IPR006202">
    <property type="entry name" value="Neur_chan_lig-bd"/>
</dbReference>
<dbReference type="GO" id="GO:0016020">
    <property type="term" value="C:membrane"/>
    <property type="evidence" value="ECO:0007669"/>
    <property type="project" value="UniProtKB-SubCell"/>
</dbReference>
<evidence type="ECO:0000256" key="6">
    <source>
        <dbReference type="SAM" id="MobiDB-lite"/>
    </source>
</evidence>
<sequence length="584" mass="64801">MAGWAALILVALPLAHAAGPVGLALDTTCTNAECYKQRNMTLLKQALLANYDMTIQPPHFGSERGALVSVQLALQQFQELDTTNQEIRFFSWWRHSWTDPRLAWNPDHWGGITELTFFGHDEHKQIWIPDTIVYEAVESVFQVPGGVQPNVYSSGGVWQSVPVETRLPCPMKPRTFPFDEQTCEFEFGCWSTHGFQVDIKPRGGDEPAPFTLAASYRPNPEFDLVEVRTAAIDFIYGCCPEPYPIVKYKFRMRRHSETYNYGLVVPMILTTLAGFLAFVANPQSGERISLGITCLLTSAALYIVAFEVLPKTGNMTIISLLYVLSFAFSWTTLAVSVLSVSLYGVKSSTGVMSEYELVSAFVKADTDESGDLDKKEVENAVKKLGLPPAKLQKLRKKLDSLHGQRLTLPVWYDLVGDIYETDGLAAYHSYIVGIILIPFVKLERRKRKAFVLRRVQAANDQKDLSESTMSEANSSNSPGLRRRQPSTKAVAPEPGTKAGGSDEEAPGEGLGGARLEDLVTDHELSDSSEIVARRVAGYLDLAAMVALPLCYMIVVIVYFDRFGAMTEEEEFKGTKINHVAPANF</sequence>
<dbReference type="Pfam" id="PF02931">
    <property type="entry name" value="Neur_chan_LBD"/>
    <property type="match status" value="1"/>
</dbReference>
<dbReference type="InterPro" id="IPR036719">
    <property type="entry name" value="Neuro-gated_channel_TM_sf"/>
</dbReference>
<gene>
    <name evidence="10" type="ORF">PCAL00307_LOCUS7338</name>
    <name evidence="11" type="ORF">PECAL_4P15490</name>
</gene>
<evidence type="ECO:0000256" key="7">
    <source>
        <dbReference type="SAM" id="Phobius"/>
    </source>
</evidence>
<feature type="region of interest" description="Disordered" evidence="6">
    <location>
        <begin position="462"/>
        <end position="512"/>
    </location>
</feature>
<keyword evidence="8" id="KW-0732">Signal</keyword>
<feature type="chain" id="PRO_5035593963" description="EF-hand domain-containing protein" evidence="8">
    <location>
        <begin position="18"/>
        <end position="584"/>
    </location>
</feature>
<feature type="transmembrane region" description="Helical" evidence="7">
    <location>
        <begin position="538"/>
        <end position="559"/>
    </location>
</feature>
<dbReference type="SUPFAM" id="SSF63712">
    <property type="entry name" value="Nicotinic receptor ligand binding domain-like"/>
    <property type="match status" value="1"/>
</dbReference>